<keyword evidence="1" id="KW-0547">Nucleotide-binding</keyword>
<dbReference type="InterPro" id="IPR003778">
    <property type="entry name" value="CT_A_B"/>
</dbReference>
<dbReference type="InterPro" id="IPR029000">
    <property type="entry name" value="Cyclophilin-like_dom_sf"/>
</dbReference>
<evidence type="ECO:0000313" key="8">
    <source>
        <dbReference type="Proteomes" id="UP001551482"/>
    </source>
</evidence>
<feature type="compositionally biased region" description="Acidic residues" evidence="4">
    <location>
        <begin position="435"/>
        <end position="451"/>
    </location>
</feature>
<feature type="domain" description="Carboxyltransferase" evidence="5">
    <location>
        <begin position="392"/>
        <end position="675"/>
    </location>
</feature>
<organism evidence="7 8">
    <name type="scientific">Streptodolium elevatio</name>
    <dbReference type="NCBI Taxonomy" id="3157996"/>
    <lineage>
        <taxon>Bacteria</taxon>
        <taxon>Bacillati</taxon>
        <taxon>Actinomycetota</taxon>
        <taxon>Actinomycetes</taxon>
        <taxon>Kitasatosporales</taxon>
        <taxon>Streptomycetaceae</taxon>
        <taxon>Streptodolium</taxon>
    </lineage>
</organism>
<dbReference type="EMBL" id="JBEZFP010000181">
    <property type="protein sequence ID" value="MEU8139526.1"/>
    <property type="molecule type" value="Genomic_DNA"/>
</dbReference>
<reference evidence="7 8" key="1">
    <citation type="submission" date="2024-06" db="EMBL/GenBank/DDBJ databases">
        <title>The Natural Products Discovery Center: Release of the First 8490 Sequenced Strains for Exploring Actinobacteria Biosynthetic Diversity.</title>
        <authorList>
            <person name="Kalkreuter E."/>
            <person name="Kautsar S.A."/>
            <person name="Yang D."/>
            <person name="Bader C.D."/>
            <person name="Teijaro C.N."/>
            <person name="Fluegel L."/>
            <person name="Davis C.M."/>
            <person name="Simpson J.R."/>
            <person name="Lauterbach L."/>
            <person name="Steele A.D."/>
            <person name="Gui C."/>
            <person name="Meng S."/>
            <person name="Li G."/>
            <person name="Viehrig K."/>
            <person name="Ye F."/>
            <person name="Su P."/>
            <person name="Kiefer A.F."/>
            <person name="Nichols A."/>
            <person name="Cepeda A.J."/>
            <person name="Yan W."/>
            <person name="Fan B."/>
            <person name="Jiang Y."/>
            <person name="Adhikari A."/>
            <person name="Zheng C.-J."/>
            <person name="Schuster L."/>
            <person name="Cowan T.M."/>
            <person name="Smanski M.J."/>
            <person name="Chevrette M.G."/>
            <person name="De Carvalho L.P.S."/>
            <person name="Shen B."/>
        </authorList>
    </citation>
    <scope>NUCLEOTIDE SEQUENCE [LARGE SCALE GENOMIC DNA]</scope>
    <source>
        <strain evidence="7 8">NPDC048946</strain>
    </source>
</reference>
<evidence type="ECO:0000256" key="4">
    <source>
        <dbReference type="SAM" id="MobiDB-lite"/>
    </source>
</evidence>
<protein>
    <submittedName>
        <fullName evidence="7">5-oxoprolinase/urea amidolyase family protein</fullName>
    </submittedName>
</protein>
<dbReference type="InterPro" id="IPR052708">
    <property type="entry name" value="PxpC"/>
</dbReference>
<dbReference type="NCBIfam" id="TIGR00724">
    <property type="entry name" value="urea_amlyse_rel"/>
    <property type="match status" value="1"/>
</dbReference>
<proteinExistence type="predicted"/>
<evidence type="ECO:0000256" key="3">
    <source>
        <dbReference type="ARBA" id="ARBA00022840"/>
    </source>
</evidence>
<name>A0ABV3DUV3_9ACTN</name>
<feature type="compositionally biased region" description="Low complexity" evidence="4">
    <location>
        <begin position="452"/>
        <end position="464"/>
    </location>
</feature>
<dbReference type="Pfam" id="PF02626">
    <property type="entry name" value="CT_A_B"/>
    <property type="match status" value="1"/>
</dbReference>
<evidence type="ECO:0000313" key="7">
    <source>
        <dbReference type="EMBL" id="MEU8139526.1"/>
    </source>
</evidence>
<feature type="domain" description="Carboxyltransferase" evidence="6">
    <location>
        <begin position="57"/>
        <end position="346"/>
    </location>
</feature>
<keyword evidence="2" id="KW-0378">Hydrolase</keyword>
<feature type="region of interest" description="Disordered" evidence="4">
    <location>
        <begin position="429"/>
        <end position="483"/>
    </location>
</feature>
<dbReference type="Gene3D" id="2.40.100.10">
    <property type="entry name" value="Cyclophilin-like"/>
    <property type="match status" value="2"/>
</dbReference>
<dbReference type="SUPFAM" id="SSF160467">
    <property type="entry name" value="PH0987 N-terminal domain-like"/>
    <property type="match status" value="1"/>
</dbReference>
<evidence type="ECO:0000256" key="1">
    <source>
        <dbReference type="ARBA" id="ARBA00022741"/>
    </source>
</evidence>
<sequence>MTAVAGAESPQTARVVPAASATPVAPAAPAAPPGFTVVAPGVQSFVVDLAGRGGLWGVGVPPSGAFDDRSFALANAAVGNPASAAGIEAVLRGPVLRFERRALVCLAGAVEHATLDGRPVVPGRVTVVGPGQVLDLGDTVGPGLRQYLAVGGGVAVPAVLGSRTTFLLGKFGGHEGRALAAGDVLPVGSAENLAAPLDVTALLPRLTDSWELRVVPGPHGAPEHLTDAGLAELFAAEWRVDHRADRTGVRLVGPAPGWAREDGGEAGLHPSNIHDSAYPVGGIMLSGNTPVVVGPDGPSLGGFVVPAVVVRADRWKLAQARPDDRVRLVPVTPEDAADTNRARDAELADPRAAAAWLEVLGGHASDLPPTGAGTGRPEPLLDLPASGVRPSLTVRHAGDCHVLVEAGPPKLDLTVRLQVHLLARALSGPATVEAETVESETVEPETVEPETVEPGTVESETVESATAVSGRPDPSREGCSPAESVRAGITETVEGVRSLLLAFDPGVLDARDVAEAVGAAWATLPDPRGIELPVREVVLPLALDDPAAHEAMRRYQRGVRPDAPWCPDNVEFIRRVNDLPSREAVFEVVEAATYLVLGLGDVYLGAPVAVPLDPRHRLVTTKYDPARTWTPENAVGIGGVYLCVYGMEGPGGYQLVGRTIPVWRLTDSGEPPWLLRQFDRLRFRPVAPEELLRLRAEVAAGRAGPEIREATLTWDDLTAATTLLDAEQRREAADFTARREAAFAAERDRWAAR</sequence>
<dbReference type="InterPro" id="IPR003833">
    <property type="entry name" value="CT_C_D"/>
</dbReference>
<evidence type="ECO:0000259" key="5">
    <source>
        <dbReference type="SMART" id="SM00796"/>
    </source>
</evidence>
<dbReference type="PANTHER" id="PTHR43309:SF3">
    <property type="entry name" value="5-OXOPROLINASE SUBUNIT C"/>
    <property type="match status" value="1"/>
</dbReference>
<dbReference type="SUPFAM" id="SSF50891">
    <property type="entry name" value="Cyclophilin-like"/>
    <property type="match status" value="2"/>
</dbReference>
<dbReference type="Gene3D" id="3.30.1360.40">
    <property type="match status" value="1"/>
</dbReference>
<accession>A0ABV3DUV3</accession>
<keyword evidence="3" id="KW-0067">ATP-binding</keyword>
<dbReference type="Pfam" id="PF02682">
    <property type="entry name" value="CT_C_D"/>
    <property type="match status" value="1"/>
</dbReference>
<evidence type="ECO:0000256" key="2">
    <source>
        <dbReference type="ARBA" id="ARBA00022801"/>
    </source>
</evidence>
<dbReference type="SMART" id="SM00797">
    <property type="entry name" value="AHS2"/>
    <property type="match status" value="1"/>
</dbReference>
<comment type="caution">
    <text evidence="7">The sequence shown here is derived from an EMBL/GenBank/DDBJ whole genome shotgun (WGS) entry which is preliminary data.</text>
</comment>
<evidence type="ECO:0000259" key="6">
    <source>
        <dbReference type="SMART" id="SM00797"/>
    </source>
</evidence>
<dbReference type="RefSeq" id="WP_358363677.1">
    <property type="nucleotide sequence ID" value="NZ_JBEZFP010000181.1"/>
</dbReference>
<dbReference type="SMART" id="SM00796">
    <property type="entry name" value="AHS1"/>
    <property type="match status" value="1"/>
</dbReference>
<keyword evidence="8" id="KW-1185">Reference proteome</keyword>
<dbReference type="PANTHER" id="PTHR43309">
    <property type="entry name" value="5-OXOPROLINASE SUBUNIT C"/>
    <property type="match status" value="1"/>
</dbReference>
<gene>
    <name evidence="7" type="ORF">AB0C36_39265</name>
</gene>
<dbReference type="Proteomes" id="UP001551482">
    <property type="component" value="Unassembled WGS sequence"/>
</dbReference>